<keyword evidence="1" id="KW-0732">Signal</keyword>
<dbReference type="Proteomes" id="UP000571017">
    <property type="component" value="Unassembled WGS sequence"/>
</dbReference>
<dbReference type="Gene3D" id="3.30.2030.10">
    <property type="entry name" value="YwmB-like"/>
    <property type="match status" value="1"/>
</dbReference>
<keyword evidence="3" id="KW-1185">Reference proteome</keyword>
<dbReference type="EMBL" id="JACEFG010000002">
    <property type="protein sequence ID" value="MBA2175283.1"/>
    <property type="molecule type" value="Genomic_DNA"/>
</dbReference>
<accession>A0A838CTS3</accession>
<organism evidence="2 3">
    <name type="scientific">Halobacillus locisalis</name>
    <dbReference type="NCBI Taxonomy" id="220753"/>
    <lineage>
        <taxon>Bacteria</taxon>
        <taxon>Bacillati</taxon>
        <taxon>Bacillota</taxon>
        <taxon>Bacilli</taxon>
        <taxon>Bacillales</taxon>
        <taxon>Bacillaceae</taxon>
        <taxon>Halobacillus</taxon>
    </lineage>
</organism>
<sequence>MKTIISLIVACVVVSSGAYPQGTAEDTQLEDFAAFAEDEQLQVNEWTLTMKEPLKQTDLDMVKKEVSQLFEESFTTDDTIHATKMTWEQSNKEQTLVESFSLITPIDGKISAEMVYSIRGQGTASLDQTMKKRMEIVKSRLFSKNVTIFSCLKAHSSDIIDDVLVYQNFKKVFNIVTIDEVTENGWTSRSGHSSQWDQALPLLNEEMNVQFASRTLGGKTNITIGTPIITAEY</sequence>
<feature type="signal peptide" evidence="1">
    <location>
        <begin position="1"/>
        <end position="20"/>
    </location>
</feature>
<protein>
    <submittedName>
        <fullName evidence="2">YwmB family TATA-box binding protein</fullName>
    </submittedName>
</protein>
<evidence type="ECO:0000313" key="3">
    <source>
        <dbReference type="Proteomes" id="UP000571017"/>
    </source>
</evidence>
<dbReference type="Gene3D" id="3.30.360.40">
    <property type="entry name" value="YwmB-like"/>
    <property type="match status" value="1"/>
</dbReference>
<dbReference type="Pfam" id="PF08680">
    <property type="entry name" value="DUF1779"/>
    <property type="match status" value="1"/>
</dbReference>
<dbReference type="InterPro" id="IPR036209">
    <property type="entry name" value="YwmB-like_sf"/>
</dbReference>
<comment type="caution">
    <text evidence="2">The sequence shown here is derived from an EMBL/GenBank/DDBJ whole genome shotgun (WGS) entry which is preliminary data.</text>
</comment>
<evidence type="ECO:0000313" key="2">
    <source>
        <dbReference type="EMBL" id="MBA2175283.1"/>
    </source>
</evidence>
<reference evidence="2 3" key="1">
    <citation type="journal article" date="2004" name="Extremophiles">
        <title>Halobacillus locisalis sp. nov., a halophilic bacterium isolated from a marine solar saltern of the Yellow Sea in Korea.</title>
        <authorList>
            <person name="Yoon J.H."/>
            <person name="Kang K.H."/>
            <person name="Oh T.K."/>
            <person name="Park Y.H."/>
        </authorList>
    </citation>
    <scope>NUCLEOTIDE SEQUENCE [LARGE SCALE GENOMIC DNA]</scope>
    <source>
        <strain evidence="2 3">KCTC 3788</strain>
    </source>
</reference>
<dbReference type="SUPFAM" id="SSF143842">
    <property type="entry name" value="YwmB-like"/>
    <property type="match status" value="1"/>
</dbReference>
<proteinExistence type="predicted"/>
<gene>
    <name evidence="2" type="ORF">H0266_10285</name>
</gene>
<evidence type="ECO:0000256" key="1">
    <source>
        <dbReference type="SAM" id="SignalP"/>
    </source>
</evidence>
<dbReference type="RefSeq" id="WP_181472306.1">
    <property type="nucleotide sequence ID" value="NZ_JACEFG010000002.1"/>
</dbReference>
<name>A0A838CTS3_9BACI</name>
<dbReference type="AlphaFoldDB" id="A0A838CTS3"/>
<dbReference type="InterPro" id="IPR014794">
    <property type="entry name" value="DUF1779"/>
</dbReference>
<feature type="chain" id="PRO_5038621826" evidence="1">
    <location>
        <begin position="21"/>
        <end position="233"/>
    </location>
</feature>